<reference evidence="9" key="1">
    <citation type="submission" date="2022-03" db="EMBL/GenBank/DDBJ databases">
        <authorList>
            <person name="Alioto T."/>
            <person name="Alioto T."/>
            <person name="Gomez Garrido J."/>
        </authorList>
    </citation>
    <scope>NUCLEOTIDE SEQUENCE</scope>
</reference>
<dbReference type="Pfam" id="PF01284">
    <property type="entry name" value="MARVEL"/>
    <property type="match status" value="1"/>
</dbReference>
<dbReference type="PANTHER" id="PTHR22776:SF89">
    <property type="entry name" value="CKLF-LIKE MARVEL TRANSMEMBRANE DOMAIN-CONTAINING PROTEIN 7"/>
    <property type="match status" value="1"/>
</dbReference>
<gene>
    <name evidence="9" type="ORF">PECUL_23A044793</name>
</gene>
<feature type="transmembrane region" description="Helical" evidence="7">
    <location>
        <begin position="102"/>
        <end position="121"/>
    </location>
</feature>
<evidence type="ECO:0000256" key="7">
    <source>
        <dbReference type="SAM" id="Phobius"/>
    </source>
</evidence>
<dbReference type="InterPro" id="IPR008253">
    <property type="entry name" value="Marvel"/>
</dbReference>
<dbReference type="InterPro" id="IPR050578">
    <property type="entry name" value="MARVEL-CKLF_proteins"/>
</dbReference>
<keyword evidence="4 5" id="KW-0472">Membrane</keyword>
<dbReference type="EMBL" id="OW240915">
    <property type="protein sequence ID" value="CAH2282924.1"/>
    <property type="molecule type" value="Genomic_DNA"/>
</dbReference>
<evidence type="ECO:0000256" key="2">
    <source>
        <dbReference type="ARBA" id="ARBA00022692"/>
    </source>
</evidence>
<evidence type="ECO:0000313" key="10">
    <source>
        <dbReference type="Proteomes" id="UP001295444"/>
    </source>
</evidence>
<keyword evidence="3 7" id="KW-1133">Transmembrane helix</keyword>
<organism evidence="9 10">
    <name type="scientific">Pelobates cultripes</name>
    <name type="common">Western spadefoot toad</name>
    <dbReference type="NCBI Taxonomy" id="61616"/>
    <lineage>
        <taxon>Eukaryota</taxon>
        <taxon>Metazoa</taxon>
        <taxon>Chordata</taxon>
        <taxon>Craniata</taxon>
        <taxon>Vertebrata</taxon>
        <taxon>Euteleostomi</taxon>
        <taxon>Amphibia</taxon>
        <taxon>Batrachia</taxon>
        <taxon>Anura</taxon>
        <taxon>Pelobatoidea</taxon>
        <taxon>Pelobatidae</taxon>
        <taxon>Pelobates</taxon>
    </lineage>
</organism>
<evidence type="ECO:0000256" key="4">
    <source>
        <dbReference type="ARBA" id="ARBA00023136"/>
    </source>
</evidence>
<proteinExistence type="predicted"/>
<dbReference type="Proteomes" id="UP001295444">
    <property type="component" value="Chromosome 04"/>
</dbReference>
<feature type="region of interest" description="Disordered" evidence="6">
    <location>
        <begin position="1"/>
        <end position="22"/>
    </location>
</feature>
<keyword evidence="2 5" id="KW-0812">Transmembrane</keyword>
<feature type="transmembrane region" description="Helical" evidence="7">
    <location>
        <begin position="128"/>
        <end position="151"/>
    </location>
</feature>
<evidence type="ECO:0000256" key="3">
    <source>
        <dbReference type="ARBA" id="ARBA00022989"/>
    </source>
</evidence>
<dbReference type="GO" id="GO:0016020">
    <property type="term" value="C:membrane"/>
    <property type="evidence" value="ECO:0007669"/>
    <property type="project" value="UniProtKB-SubCell"/>
</dbReference>
<sequence length="164" mass="18044">MSHDVTVIRTTTSSSNVPHASSDTLDRGYASSFTGMLKPVQMLALLLAFICVRSSVWTDNSAFCYFEVITITFMILILIFYLVNVFRIYRMLTCISWPLAELLHYAIGTILLLIASIVAAVKSYGLSGLIAGSTFGFIATFLCTVGMFLSYKVSFITQSSGPYI</sequence>
<dbReference type="PANTHER" id="PTHR22776">
    <property type="entry name" value="MARVEL-CONTAINING POTENTIAL LIPID RAFT-ASSOCIATED PROTEIN"/>
    <property type="match status" value="1"/>
</dbReference>
<accession>A0AAD1W3R1</accession>
<dbReference type="AlphaFoldDB" id="A0AAD1W3R1"/>
<feature type="transmembrane region" description="Helical" evidence="7">
    <location>
        <begin position="29"/>
        <end position="50"/>
    </location>
</feature>
<feature type="domain" description="MARVEL" evidence="8">
    <location>
        <begin position="29"/>
        <end position="155"/>
    </location>
</feature>
<dbReference type="PROSITE" id="PS51225">
    <property type="entry name" value="MARVEL"/>
    <property type="match status" value="1"/>
</dbReference>
<comment type="subcellular location">
    <subcellularLocation>
        <location evidence="1">Membrane</location>
        <topology evidence="1">Multi-pass membrane protein</topology>
    </subcellularLocation>
</comment>
<keyword evidence="10" id="KW-1185">Reference proteome</keyword>
<evidence type="ECO:0000259" key="8">
    <source>
        <dbReference type="PROSITE" id="PS51225"/>
    </source>
</evidence>
<protein>
    <submittedName>
        <fullName evidence="9">CKLF-like MARVEL transmembrane domain-containing 7</fullName>
    </submittedName>
</protein>
<feature type="compositionally biased region" description="Polar residues" evidence="6">
    <location>
        <begin position="8"/>
        <end position="22"/>
    </location>
</feature>
<feature type="transmembrane region" description="Helical" evidence="7">
    <location>
        <begin position="62"/>
        <end position="82"/>
    </location>
</feature>
<evidence type="ECO:0000256" key="1">
    <source>
        <dbReference type="ARBA" id="ARBA00004141"/>
    </source>
</evidence>
<evidence type="ECO:0000256" key="6">
    <source>
        <dbReference type="SAM" id="MobiDB-lite"/>
    </source>
</evidence>
<evidence type="ECO:0000256" key="5">
    <source>
        <dbReference type="PROSITE-ProRule" id="PRU00581"/>
    </source>
</evidence>
<name>A0AAD1W3R1_PELCU</name>
<evidence type="ECO:0000313" key="9">
    <source>
        <dbReference type="EMBL" id="CAH2282924.1"/>
    </source>
</evidence>